<dbReference type="Gene3D" id="3.60.20.10">
    <property type="entry name" value="Glutamine Phosphoribosylpyrophosphate, subunit 1, domain 1"/>
    <property type="match status" value="1"/>
</dbReference>
<name>A0A3P3W7H2_9FLAO</name>
<evidence type="ECO:0000256" key="1">
    <source>
        <dbReference type="ARBA" id="ARBA00005187"/>
    </source>
</evidence>
<evidence type="ECO:0000259" key="11">
    <source>
        <dbReference type="PROSITE" id="PS51278"/>
    </source>
</evidence>
<dbReference type="CDD" id="cd01991">
    <property type="entry name" value="Asn_synthase_B_C"/>
    <property type="match status" value="1"/>
</dbReference>
<dbReference type="RefSeq" id="WP_125019485.1">
    <property type="nucleotide sequence ID" value="NZ_RQVQ01000025.1"/>
</dbReference>
<dbReference type="InterPro" id="IPR017932">
    <property type="entry name" value="GATase_2_dom"/>
</dbReference>
<dbReference type="PANTHER" id="PTHR43284">
    <property type="entry name" value="ASPARAGINE SYNTHETASE (GLUTAMINE-HYDROLYZING)"/>
    <property type="match status" value="1"/>
</dbReference>
<feature type="binding site" evidence="9">
    <location>
        <begin position="354"/>
        <end position="355"/>
    </location>
    <ligand>
        <name>ATP</name>
        <dbReference type="ChEBI" id="CHEBI:30616"/>
    </ligand>
</feature>
<evidence type="ECO:0000256" key="9">
    <source>
        <dbReference type="PIRSR" id="PIRSR001589-2"/>
    </source>
</evidence>
<evidence type="ECO:0000256" key="8">
    <source>
        <dbReference type="PIRSR" id="PIRSR001589-1"/>
    </source>
</evidence>
<dbReference type="InterPro" id="IPR051786">
    <property type="entry name" value="ASN_synthetase/amidase"/>
</dbReference>
<dbReference type="Pfam" id="PF00733">
    <property type="entry name" value="Asn_synthase"/>
    <property type="match status" value="1"/>
</dbReference>
<comment type="catalytic activity">
    <reaction evidence="7">
        <text>L-aspartate + L-glutamine + ATP + H2O = L-asparagine + L-glutamate + AMP + diphosphate + H(+)</text>
        <dbReference type="Rhea" id="RHEA:12228"/>
        <dbReference type="ChEBI" id="CHEBI:15377"/>
        <dbReference type="ChEBI" id="CHEBI:15378"/>
        <dbReference type="ChEBI" id="CHEBI:29985"/>
        <dbReference type="ChEBI" id="CHEBI:29991"/>
        <dbReference type="ChEBI" id="CHEBI:30616"/>
        <dbReference type="ChEBI" id="CHEBI:33019"/>
        <dbReference type="ChEBI" id="CHEBI:58048"/>
        <dbReference type="ChEBI" id="CHEBI:58359"/>
        <dbReference type="ChEBI" id="CHEBI:456215"/>
        <dbReference type="EC" id="6.3.5.4"/>
    </reaction>
</comment>
<dbReference type="Proteomes" id="UP000275719">
    <property type="component" value="Unassembled WGS sequence"/>
</dbReference>
<dbReference type="PROSITE" id="PS51278">
    <property type="entry name" value="GATASE_TYPE_2"/>
    <property type="match status" value="1"/>
</dbReference>
<evidence type="ECO:0000313" key="13">
    <source>
        <dbReference type="Proteomes" id="UP000275719"/>
    </source>
</evidence>
<dbReference type="GO" id="GO:0004066">
    <property type="term" value="F:asparagine synthase (glutamine-hydrolyzing) activity"/>
    <property type="evidence" value="ECO:0007669"/>
    <property type="project" value="UniProtKB-EC"/>
</dbReference>
<sequence>MCGIYLTNIPFSEDQVNEKLDKIKYRGPDFTGILKKDSLTFGHLRLAILDLDARSNQPYVYKNLTIVFNGEIYNFLDIKNELIKIGFEFETTSDTEVLLIGYYHWGKAILDKLNGMFAFAIYDSITNKVFCARDRMGVKPFYYFWKDGQFEICSQLQPLKNKTSKISEEAISIYLCTGYVPSPYSIFENIYKLQPGHSIEFDLNAKKQIIEQYWNLKPVELTNLTYDEAKNQLKDLLFDAVKIRMQSDVSLGSFLSGGIDSALVTAIASSISNEKIKTFTIGFDDSKYDESKVAEKFSDIIGTEHTTTIVQTNDFYELLNKMLEVYDEPFADSSALPSLLLNKITKNYVTVALSGDGGDESFIGYNHFFSISKFNKLKKIPYVFRIGLSQLLPETNNLKSVLKCKSENDFIERTFIGNQELLNKKSKYWLEKYYSDYRGFSDSNIQKTADLNIKLWLENDSNVKVDRASMANSVETRSPFLDFRVVEFARTLPIDFRFKNGTTKFILKDILKDFIPEQIFNLPKRGFAIPIADWLRNELKENLLVNLTDDILKSIPNLNNKIFKEQLHLHLESKVDYSFNIWRVYILVLWLNKNNVNEDDLS</sequence>
<evidence type="ECO:0000256" key="4">
    <source>
        <dbReference type="ARBA" id="ARBA00022741"/>
    </source>
</evidence>
<gene>
    <name evidence="12" type="primary">asnB</name>
    <name evidence="12" type="ORF">EG240_11220</name>
</gene>
<dbReference type="InterPro" id="IPR001962">
    <property type="entry name" value="Asn_synthase"/>
</dbReference>
<dbReference type="PANTHER" id="PTHR43284:SF1">
    <property type="entry name" value="ASPARAGINE SYNTHETASE"/>
    <property type="match status" value="1"/>
</dbReference>
<dbReference type="EMBL" id="RQVQ01000025">
    <property type="protein sequence ID" value="RRJ89559.1"/>
    <property type="molecule type" value="Genomic_DNA"/>
</dbReference>
<dbReference type="SUPFAM" id="SSF56235">
    <property type="entry name" value="N-terminal nucleophile aminohydrolases (Ntn hydrolases)"/>
    <property type="match status" value="1"/>
</dbReference>
<keyword evidence="12" id="KW-0436">Ligase</keyword>
<feature type="binding site" evidence="9">
    <location>
        <position position="94"/>
    </location>
    <ligand>
        <name>L-glutamine</name>
        <dbReference type="ChEBI" id="CHEBI:58359"/>
    </ligand>
</feature>
<dbReference type="InterPro" id="IPR029055">
    <property type="entry name" value="Ntn_hydrolases_N"/>
</dbReference>
<keyword evidence="13" id="KW-1185">Reference proteome</keyword>
<reference evidence="12 13" key="1">
    <citation type="submission" date="2018-11" db="EMBL/GenBank/DDBJ databases">
        <title>Flavobacterium sp. nov., YIM 102701-2 draft genome.</title>
        <authorList>
            <person name="Li G."/>
            <person name="Jiang Y."/>
        </authorList>
    </citation>
    <scope>NUCLEOTIDE SEQUENCE [LARGE SCALE GENOMIC DNA]</scope>
    <source>
        <strain evidence="12 13">YIM 102701-2</strain>
    </source>
</reference>
<feature type="active site" description="For GATase activity" evidence="8">
    <location>
        <position position="2"/>
    </location>
</feature>
<dbReference type="GO" id="GO:0006529">
    <property type="term" value="P:asparagine biosynthetic process"/>
    <property type="evidence" value="ECO:0007669"/>
    <property type="project" value="UniProtKB-KW"/>
</dbReference>
<keyword evidence="8" id="KW-0028">Amino-acid biosynthesis</keyword>
<protein>
    <recommendedName>
        <fullName evidence="3">asparagine synthase (glutamine-hydrolyzing)</fullName>
        <ecNumber evidence="3">6.3.5.4</ecNumber>
    </recommendedName>
</protein>
<dbReference type="OrthoDB" id="9763290at2"/>
<dbReference type="CDD" id="cd00712">
    <property type="entry name" value="AsnB"/>
    <property type="match status" value="1"/>
</dbReference>
<evidence type="ECO:0000256" key="2">
    <source>
        <dbReference type="ARBA" id="ARBA00005752"/>
    </source>
</evidence>
<dbReference type="PIRSF" id="PIRSF001589">
    <property type="entry name" value="Asn_synthetase_glu-h"/>
    <property type="match status" value="1"/>
</dbReference>
<dbReference type="AlphaFoldDB" id="A0A3P3W7H2"/>
<evidence type="ECO:0000256" key="7">
    <source>
        <dbReference type="ARBA" id="ARBA00048741"/>
    </source>
</evidence>
<feature type="site" description="Important for beta-aspartyl-AMP intermediate formation" evidence="10">
    <location>
        <position position="356"/>
    </location>
</feature>
<dbReference type="InterPro" id="IPR014729">
    <property type="entry name" value="Rossmann-like_a/b/a_fold"/>
</dbReference>
<evidence type="ECO:0000256" key="5">
    <source>
        <dbReference type="ARBA" id="ARBA00022840"/>
    </source>
</evidence>
<feature type="domain" description="Glutamine amidotransferase type-2" evidence="11">
    <location>
        <begin position="2"/>
        <end position="204"/>
    </location>
</feature>
<feature type="binding site" evidence="9">
    <location>
        <position position="281"/>
    </location>
    <ligand>
        <name>ATP</name>
        <dbReference type="ChEBI" id="CHEBI:30616"/>
    </ligand>
</feature>
<dbReference type="InterPro" id="IPR033738">
    <property type="entry name" value="AsnB_N"/>
</dbReference>
<keyword evidence="8" id="KW-0061">Asparagine biosynthesis</keyword>
<dbReference type="GO" id="GO:0005524">
    <property type="term" value="F:ATP binding"/>
    <property type="evidence" value="ECO:0007669"/>
    <property type="project" value="UniProtKB-KW"/>
</dbReference>
<dbReference type="SUPFAM" id="SSF52402">
    <property type="entry name" value="Adenine nucleotide alpha hydrolases-like"/>
    <property type="match status" value="1"/>
</dbReference>
<dbReference type="Pfam" id="PF13537">
    <property type="entry name" value="GATase_7"/>
    <property type="match status" value="1"/>
</dbReference>
<dbReference type="EC" id="6.3.5.4" evidence="3"/>
<evidence type="ECO:0000313" key="12">
    <source>
        <dbReference type="EMBL" id="RRJ89559.1"/>
    </source>
</evidence>
<evidence type="ECO:0000256" key="3">
    <source>
        <dbReference type="ARBA" id="ARBA00012737"/>
    </source>
</evidence>
<keyword evidence="5 9" id="KW-0067">ATP-binding</keyword>
<comment type="caution">
    <text evidence="12">The sequence shown here is derived from an EMBL/GenBank/DDBJ whole genome shotgun (WGS) entry which is preliminary data.</text>
</comment>
<keyword evidence="6 8" id="KW-0315">Glutamine amidotransferase</keyword>
<accession>A0A3P3W7H2</accession>
<comment type="pathway">
    <text evidence="1">Amino-acid biosynthesis; L-asparagine biosynthesis; L-asparagine from L-aspartate (L-Gln route): step 1/1.</text>
</comment>
<keyword evidence="4 9" id="KW-0547">Nucleotide-binding</keyword>
<evidence type="ECO:0000256" key="10">
    <source>
        <dbReference type="PIRSR" id="PIRSR001589-3"/>
    </source>
</evidence>
<dbReference type="InterPro" id="IPR006426">
    <property type="entry name" value="Asn_synth_AEB"/>
</dbReference>
<dbReference type="GO" id="GO:0005829">
    <property type="term" value="C:cytosol"/>
    <property type="evidence" value="ECO:0007669"/>
    <property type="project" value="TreeGrafter"/>
</dbReference>
<dbReference type="Gene3D" id="3.40.50.620">
    <property type="entry name" value="HUPs"/>
    <property type="match status" value="1"/>
</dbReference>
<dbReference type="NCBIfam" id="TIGR01536">
    <property type="entry name" value="asn_synth_AEB"/>
    <property type="match status" value="1"/>
</dbReference>
<evidence type="ECO:0000256" key="6">
    <source>
        <dbReference type="ARBA" id="ARBA00022962"/>
    </source>
</evidence>
<proteinExistence type="inferred from homology"/>
<comment type="similarity">
    <text evidence="2">Belongs to the asparagine synthetase family.</text>
</comment>
<organism evidence="12 13">
    <name type="scientific">Paenimyroides tangerinum</name>
    <dbReference type="NCBI Taxonomy" id="2488728"/>
    <lineage>
        <taxon>Bacteria</taxon>
        <taxon>Pseudomonadati</taxon>
        <taxon>Bacteroidota</taxon>
        <taxon>Flavobacteriia</taxon>
        <taxon>Flavobacteriales</taxon>
        <taxon>Flavobacteriaceae</taxon>
        <taxon>Paenimyroides</taxon>
    </lineage>
</organism>